<evidence type="ECO:0000313" key="2">
    <source>
        <dbReference type="Proteomes" id="UP001204798"/>
    </source>
</evidence>
<name>A0ABT2EIB4_9BACT</name>
<proteinExistence type="predicted"/>
<reference evidence="1 2" key="1">
    <citation type="submission" date="2022-08" db="EMBL/GenBank/DDBJ databases">
        <title>Bacterial and archaeal communities from various locations to study Microbial Dark Matter (Phase II).</title>
        <authorList>
            <person name="Stepanauskas R."/>
        </authorList>
    </citation>
    <scope>NUCLEOTIDE SEQUENCE [LARGE SCALE GENOMIC DNA]</scope>
    <source>
        <strain evidence="1 2">PD1</strain>
    </source>
</reference>
<accession>A0ABT2EIB4</accession>
<evidence type="ECO:0000313" key="1">
    <source>
        <dbReference type="EMBL" id="MCS3917688.1"/>
    </source>
</evidence>
<organism evidence="1 2">
    <name type="scientific">Candidatus Fervidibacter sacchari</name>
    <dbReference type="NCBI Taxonomy" id="1448929"/>
    <lineage>
        <taxon>Bacteria</taxon>
        <taxon>Candidatus Fervidibacterota</taxon>
        <taxon>Candidatus Fervidibacter</taxon>
    </lineage>
</organism>
<keyword evidence="2" id="KW-1185">Reference proteome</keyword>
<comment type="caution">
    <text evidence="1">The sequence shown here is derived from an EMBL/GenBank/DDBJ whole genome shotgun (WGS) entry which is preliminary data.</text>
</comment>
<protein>
    <submittedName>
        <fullName evidence="1">Uncharacterized protein</fullName>
    </submittedName>
</protein>
<sequence>MRDEVRSLCQPKSVFDGAVWIDKFKGDRYHVNENL</sequence>
<dbReference type="EMBL" id="JANUCP010000001">
    <property type="protein sequence ID" value="MCS3917688.1"/>
    <property type="molecule type" value="Genomic_DNA"/>
</dbReference>
<gene>
    <name evidence="1" type="ORF">M2350_000085</name>
</gene>
<dbReference type="Proteomes" id="UP001204798">
    <property type="component" value="Unassembled WGS sequence"/>
</dbReference>